<comment type="caution">
    <text evidence="3">The sequence shown here is derived from an EMBL/GenBank/DDBJ whole genome shotgun (WGS) entry which is preliminary data.</text>
</comment>
<gene>
    <name evidence="3" type="ORF">cyc_03212</name>
</gene>
<dbReference type="InParanoid" id="A0A1D3D7D3"/>
<keyword evidence="4" id="KW-1185">Reference proteome</keyword>
<feature type="chain" id="PRO_5008914212" evidence="2">
    <location>
        <begin position="20"/>
        <end position="411"/>
    </location>
</feature>
<evidence type="ECO:0000256" key="2">
    <source>
        <dbReference type="SAM" id="SignalP"/>
    </source>
</evidence>
<feature type="region of interest" description="Disordered" evidence="1">
    <location>
        <begin position="338"/>
        <end position="370"/>
    </location>
</feature>
<reference evidence="3 4" key="1">
    <citation type="journal article" date="2016" name="BMC Genomics">
        <title>Comparative genomics reveals Cyclospora cayetanensis possesses coccidia-like metabolism and invasion components but unique surface antigens.</title>
        <authorList>
            <person name="Liu S."/>
            <person name="Wang L."/>
            <person name="Zheng H."/>
            <person name="Xu Z."/>
            <person name="Roellig D.M."/>
            <person name="Li N."/>
            <person name="Frace M.A."/>
            <person name="Tang K."/>
            <person name="Arrowood M.J."/>
            <person name="Moss D.M."/>
            <person name="Zhang L."/>
            <person name="Feng Y."/>
            <person name="Xiao L."/>
        </authorList>
    </citation>
    <scope>NUCLEOTIDE SEQUENCE [LARGE SCALE GENOMIC DNA]</scope>
    <source>
        <strain evidence="3 4">CHN_HEN01</strain>
    </source>
</reference>
<dbReference type="VEuPathDB" id="ToxoDB:LOC34619946"/>
<feature type="signal peptide" evidence="2">
    <location>
        <begin position="1"/>
        <end position="19"/>
    </location>
</feature>
<keyword evidence="2" id="KW-0732">Signal</keyword>
<sequence length="411" mass="42659">MPRPGWSAFSPCGTFFASAASLSLQQETQPEAQQKCNSANVSLPRSRIRVWRCTGAANSAAGDEATAAAEGSLEFQRQFMGHSICQVVFVELPSGSSKSSKLLLVIGTEAGMIAAMDCMNGGALMFSLHLNVSAEAAAAEEDDETAAMAAAATAAGDGGGGAGGTAGKCCEEQTLREALLRRSWCKGIRQNASCLSSVGTPQEQQHAQAPLFLTCLTEQQQLVCWLVDTAAAAVPSAPLLSILTQGAAAAAGSSLALTASPGREHSAATGVFFMQQQLMLQRQVLLVARGDLLAPFFHIAELRGSAGEAAAKEKGEPLVLPTRSSCRDDKCGLQRVEPVQAEGAKRDRRRTSVSGGRLPSSLTSGEEASAAANAIMPNDAALSSLKRGALSTHIPAWEEGGLEVPLADRHP</sequence>
<proteinExistence type="predicted"/>
<accession>A0A1D3D7D3</accession>
<protein>
    <submittedName>
        <fullName evidence="3">Uncharacterized protein</fullName>
    </submittedName>
</protein>
<dbReference type="Proteomes" id="UP000095192">
    <property type="component" value="Unassembled WGS sequence"/>
</dbReference>
<evidence type="ECO:0000313" key="3">
    <source>
        <dbReference type="EMBL" id="OEH79356.1"/>
    </source>
</evidence>
<name>A0A1D3D7D3_9EIME</name>
<evidence type="ECO:0000313" key="4">
    <source>
        <dbReference type="Proteomes" id="UP000095192"/>
    </source>
</evidence>
<organism evidence="3 4">
    <name type="scientific">Cyclospora cayetanensis</name>
    <dbReference type="NCBI Taxonomy" id="88456"/>
    <lineage>
        <taxon>Eukaryota</taxon>
        <taxon>Sar</taxon>
        <taxon>Alveolata</taxon>
        <taxon>Apicomplexa</taxon>
        <taxon>Conoidasida</taxon>
        <taxon>Coccidia</taxon>
        <taxon>Eucoccidiorida</taxon>
        <taxon>Eimeriorina</taxon>
        <taxon>Eimeriidae</taxon>
        <taxon>Cyclospora</taxon>
    </lineage>
</organism>
<evidence type="ECO:0000256" key="1">
    <source>
        <dbReference type="SAM" id="MobiDB-lite"/>
    </source>
</evidence>
<dbReference type="AlphaFoldDB" id="A0A1D3D7D3"/>
<dbReference type="VEuPathDB" id="ToxoDB:cyc_03212"/>
<dbReference type="EMBL" id="JROU02000416">
    <property type="protein sequence ID" value="OEH79356.1"/>
    <property type="molecule type" value="Genomic_DNA"/>
</dbReference>